<dbReference type="AlphaFoldDB" id="A0A6C0JGR3"/>
<keyword evidence="1" id="KW-0129">CBS domain</keyword>
<reference evidence="3" key="1">
    <citation type="journal article" date="2020" name="Nature">
        <title>Giant virus diversity and host interactions through global metagenomics.</title>
        <authorList>
            <person name="Schulz F."/>
            <person name="Roux S."/>
            <person name="Paez-Espino D."/>
            <person name="Jungbluth S."/>
            <person name="Walsh D.A."/>
            <person name="Denef V.J."/>
            <person name="McMahon K.D."/>
            <person name="Konstantinidis K.T."/>
            <person name="Eloe-Fadrosh E.A."/>
            <person name="Kyrpides N.C."/>
            <person name="Woyke T."/>
        </authorList>
    </citation>
    <scope>NUCLEOTIDE SEQUENCE</scope>
    <source>
        <strain evidence="3">GVMAG-M-3300027708-5</strain>
    </source>
</reference>
<dbReference type="PANTHER" id="PTHR43080">
    <property type="entry name" value="CBS DOMAIN-CONTAINING PROTEIN CBSX3, MITOCHONDRIAL"/>
    <property type="match status" value="1"/>
</dbReference>
<feature type="domain" description="CBS" evidence="2">
    <location>
        <begin position="101"/>
        <end position="159"/>
    </location>
</feature>
<dbReference type="InterPro" id="IPR046342">
    <property type="entry name" value="CBS_dom_sf"/>
</dbReference>
<proteinExistence type="predicted"/>
<dbReference type="EMBL" id="MN740404">
    <property type="protein sequence ID" value="QHU04779.1"/>
    <property type="molecule type" value="Genomic_DNA"/>
</dbReference>
<dbReference type="Gene3D" id="3.10.580.10">
    <property type="entry name" value="CBS-domain"/>
    <property type="match status" value="1"/>
</dbReference>
<dbReference type="InterPro" id="IPR000644">
    <property type="entry name" value="CBS_dom"/>
</dbReference>
<accession>A0A6C0JGR3</accession>
<dbReference type="Pfam" id="PF00571">
    <property type="entry name" value="CBS"/>
    <property type="match status" value="2"/>
</dbReference>
<dbReference type="SUPFAM" id="SSF54631">
    <property type="entry name" value="CBS-domain pair"/>
    <property type="match status" value="1"/>
</dbReference>
<organism evidence="3">
    <name type="scientific">viral metagenome</name>
    <dbReference type="NCBI Taxonomy" id="1070528"/>
    <lineage>
        <taxon>unclassified sequences</taxon>
        <taxon>metagenomes</taxon>
        <taxon>organismal metagenomes</taxon>
    </lineage>
</organism>
<evidence type="ECO:0000256" key="1">
    <source>
        <dbReference type="ARBA" id="ARBA00023122"/>
    </source>
</evidence>
<evidence type="ECO:0000313" key="3">
    <source>
        <dbReference type="EMBL" id="QHU04779.1"/>
    </source>
</evidence>
<evidence type="ECO:0000259" key="2">
    <source>
        <dbReference type="PROSITE" id="PS51371"/>
    </source>
</evidence>
<name>A0A6C0JGR3_9ZZZZ</name>
<dbReference type="InterPro" id="IPR051257">
    <property type="entry name" value="Diverse_CBS-Domain"/>
</dbReference>
<sequence length="177" mass="20256">MFASRILPTICRRNFSSIKNTVSAVNVFQNSCYHKIDFKINEDRLVKEAVTRFTAFNIGCLAVTDKNNKVIGVCSERDYITKVASLHKDANSMKVKDICTYGPQIIIARQDDTLETCMNKMMFKDIRHLLIIDDKNEEFIGMISIKDLIKEIMKNKNDIITRLNDFNLGKGAFFGSE</sequence>
<protein>
    <recommendedName>
        <fullName evidence="2">CBS domain-containing protein</fullName>
    </recommendedName>
</protein>
<dbReference type="PROSITE" id="PS51371">
    <property type="entry name" value="CBS"/>
    <property type="match status" value="1"/>
</dbReference>
<dbReference type="SMART" id="SM00116">
    <property type="entry name" value="CBS"/>
    <property type="match status" value="2"/>
</dbReference>
<dbReference type="PANTHER" id="PTHR43080:SF2">
    <property type="entry name" value="CBS DOMAIN-CONTAINING PROTEIN"/>
    <property type="match status" value="1"/>
</dbReference>